<reference evidence="1" key="1">
    <citation type="submission" date="2021-06" db="EMBL/GenBank/DDBJ databases">
        <authorList>
            <person name="Kallberg Y."/>
            <person name="Tangrot J."/>
            <person name="Rosling A."/>
        </authorList>
    </citation>
    <scope>NUCLEOTIDE SEQUENCE</scope>
    <source>
        <strain evidence="1">FL966</strain>
    </source>
</reference>
<evidence type="ECO:0000313" key="1">
    <source>
        <dbReference type="EMBL" id="CAG8582929.1"/>
    </source>
</evidence>
<gene>
    <name evidence="1" type="ORF">CPELLU_LOCUS6176</name>
</gene>
<sequence length="102" mass="11986">MKLEKNYLNININYLKLNQESNLIADITSFTFILILEIQKQFQCNSFINTIKIFKLLDKLLNSQNILKFGNKELKLLLNFYGKPQLPLFLLAIVNSNNTYKK</sequence>
<organism evidence="1 2">
    <name type="scientific">Cetraspora pellucida</name>
    <dbReference type="NCBI Taxonomy" id="1433469"/>
    <lineage>
        <taxon>Eukaryota</taxon>
        <taxon>Fungi</taxon>
        <taxon>Fungi incertae sedis</taxon>
        <taxon>Mucoromycota</taxon>
        <taxon>Glomeromycotina</taxon>
        <taxon>Glomeromycetes</taxon>
        <taxon>Diversisporales</taxon>
        <taxon>Gigasporaceae</taxon>
        <taxon>Cetraspora</taxon>
    </lineage>
</organism>
<dbReference type="EMBL" id="CAJVQA010003772">
    <property type="protein sequence ID" value="CAG8582929.1"/>
    <property type="molecule type" value="Genomic_DNA"/>
</dbReference>
<evidence type="ECO:0000313" key="2">
    <source>
        <dbReference type="Proteomes" id="UP000789759"/>
    </source>
</evidence>
<protein>
    <submittedName>
        <fullName evidence="1">22991_t:CDS:1</fullName>
    </submittedName>
</protein>
<keyword evidence="2" id="KW-1185">Reference proteome</keyword>
<comment type="caution">
    <text evidence="1">The sequence shown here is derived from an EMBL/GenBank/DDBJ whole genome shotgun (WGS) entry which is preliminary data.</text>
</comment>
<proteinExistence type="predicted"/>
<dbReference type="AlphaFoldDB" id="A0A9N9BVW8"/>
<dbReference type="Proteomes" id="UP000789759">
    <property type="component" value="Unassembled WGS sequence"/>
</dbReference>
<name>A0A9N9BVW8_9GLOM</name>
<accession>A0A9N9BVW8</accession>